<dbReference type="InterPro" id="IPR013740">
    <property type="entry name" value="Redoxin"/>
</dbReference>
<proteinExistence type="predicted"/>
<protein>
    <submittedName>
        <fullName evidence="2">TlpA family protein disulfide reductase</fullName>
    </submittedName>
</protein>
<dbReference type="CDD" id="cd02966">
    <property type="entry name" value="TlpA_like_family"/>
    <property type="match status" value="1"/>
</dbReference>
<organism evidence="2 3">
    <name type="scientific">Salinadaptatus halalkaliphilus</name>
    <dbReference type="NCBI Taxonomy" id="2419781"/>
    <lineage>
        <taxon>Archaea</taxon>
        <taxon>Methanobacteriati</taxon>
        <taxon>Methanobacteriota</taxon>
        <taxon>Stenosarchaea group</taxon>
        <taxon>Halobacteria</taxon>
        <taxon>Halobacteriales</taxon>
        <taxon>Natrialbaceae</taxon>
        <taxon>Salinadaptatus</taxon>
    </lineage>
</organism>
<sequence length="177" mass="19058">MRRRDCLAGVAAVGASGIGAAYALGGIDRFGDDGIDSFELETLAAPGSEAGMATVPEPGRVTFLELFATWCDVCERSMPAKGDAYETVEDRDCQFVSVSNEPIGNTVTRDDVADWWATHDGRWPLAIDDDLELTAALDATGVPYGFVLDEANVVTWSHRGETAADELREALERQLSK</sequence>
<feature type="domain" description="Thioredoxin" evidence="1">
    <location>
        <begin position="39"/>
        <end position="176"/>
    </location>
</feature>
<dbReference type="SUPFAM" id="SSF52833">
    <property type="entry name" value="Thioredoxin-like"/>
    <property type="match status" value="1"/>
</dbReference>
<evidence type="ECO:0000313" key="2">
    <source>
        <dbReference type="EMBL" id="THE66537.1"/>
    </source>
</evidence>
<dbReference type="InterPro" id="IPR013766">
    <property type="entry name" value="Thioredoxin_domain"/>
</dbReference>
<keyword evidence="3" id="KW-1185">Reference proteome</keyword>
<name>A0A4V3VLQ4_9EURY</name>
<dbReference type="InterPro" id="IPR036249">
    <property type="entry name" value="Thioredoxin-like_sf"/>
</dbReference>
<dbReference type="InterPro" id="IPR050553">
    <property type="entry name" value="Thioredoxin_ResA/DsbE_sf"/>
</dbReference>
<dbReference type="Pfam" id="PF08534">
    <property type="entry name" value="Redoxin"/>
    <property type="match status" value="1"/>
</dbReference>
<reference evidence="2 3" key="1">
    <citation type="submission" date="2018-10" db="EMBL/GenBank/DDBJ databases">
        <title>Natronolimnobius sp. XQ-INN 246 isolated from Inner Mongolia Autonomous Region of China.</title>
        <authorList>
            <person name="Xue Q."/>
        </authorList>
    </citation>
    <scope>NUCLEOTIDE SEQUENCE [LARGE SCALE GENOMIC DNA]</scope>
    <source>
        <strain evidence="2 3">XQ-INN 246</strain>
    </source>
</reference>
<dbReference type="RefSeq" id="WP_141462887.1">
    <property type="nucleotide sequence ID" value="NZ_RBZW01000004.1"/>
</dbReference>
<dbReference type="Gene3D" id="3.40.30.10">
    <property type="entry name" value="Glutaredoxin"/>
    <property type="match status" value="1"/>
</dbReference>
<gene>
    <name evidence="2" type="ORF">D8Y22_01705</name>
</gene>
<dbReference type="AlphaFoldDB" id="A0A4V3VLQ4"/>
<accession>A0A4V3VLQ4</accession>
<evidence type="ECO:0000313" key="3">
    <source>
        <dbReference type="Proteomes" id="UP000318864"/>
    </source>
</evidence>
<dbReference type="PROSITE" id="PS51352">
    <property type="entry name" value="THIOREDOXIN_2"/>
    <property type="match status" value="1"/>
</dbReference>
<dbReference type="PANTHER" id="PTHR42852:SF13">
    <property type="entry name" value="PROTEIN DIPZ"/>
    <property type="match status" value="1"/>
</dbReference>
<evidence type="ECO:0000259" key="1">
    <source>
        <dbReference type="PROSITE" id="PS51352"/>
    </source>
</evidence>
<dbReference type="EMBL" id="RBZW01000004">
    <property type="protein sequence ID" value="THE66537.1"/>
    <property type="molecule type" value="Genomic_DNA"/>
</dbReference>
<dbReference type="PANTHER" id="PTHR42852">
    <property type="entry name" value="THIOL:DISULFIDE INTERCHANGE PROTEIN DSBE"/>
    <property type="match status" value="1"/>
</dbReference>
<dbReference type="GO" id="GO:0016491">
    <property type="term" value="F:oxidoreductase activity"/>
    <property type="evidence" value="ECO:0007669"/>
    <property type="project" value="InterPro"/>
</dbReference>
<dbReference type="OrthoDB" id="115386at2157"/>
<dbReference type="Proteomes" id="UP000318864">
    <property type="component" value="Unassembled WGS sequence"/>
</dbReference>
<comment type="caution">
    <text evidence="2">The sequence shown here is derived from an EMBL/GenBank/DDBJ whole genome shotgun (WGS) entry which is preliminary data.</text>
</comment>